<reference evidence="3 4" key="1">
    <citation type="submission" date="2020-08" db="EMBL/GenBank/DDBJ databases">
        <title>Sphingomonas sp. sand1-3 16S ribosomal RNA gene Genome sequencing and assembly.</title>
        <authorList>
            <person name="Kang M."/>
        </authorList>
    </citation>
    <scope>NUCLEOTIDE SEQUENCE [LARGE SCALE GENOMIC DNA]</scope>
    <source>
        <strain evidence="4">sand1-3</strain>
    </source>
</reference>
<evidence type="ECO:0000256" key="2">
    <source>
        <dbReference type="SAM" id="SignalP"/>
    </source>
</evidence>
<sequence>MPPLTRRFLLLASAAGLAIPAIAQVQEAAPPAPATTQPAPATPAPAPTPSPSPAPAVSRPSTAVVDDVVEQDVTLEPPPPPVEYPDFAQRNPFVTGALDPASAGLGTDPWGQARGAFLETLMRRMKTPVASRWAHIGLRNAMLASARAPRGINPVDWAAERAWLLLRLGEADAAELVIASVDTDKFTPKMAQVAVQSALANSDPLALCPVSDSVQKAEPRVTALVQAICAGLNGEPERAKALIESARRRGTVGGIDLALAQKVVGATADTGTAATIEWEPVQALTAWRYGLATATAMSPPERLMTDAPTQVRAWYATAPMIPLRDRLESARIATGLGVLSSQALTDFYAWIYDATDPNELSGSDGWQLRLAYAATDQASRLSAMRRLWKLGESRVLKESSRALLARASARIAPSTELQDEAPELIASMLAAGMDREAARWKDAVAGMDDEQADQSWAMLALGAPEGSVDVSAARVNDFIGRDDSPRKKRSALLVAGLAALGRLDAGAASRLNGRYGLDIQRASGWTQMIDGAARRNQPGSVLVLAASGLQAADFDAVPSSHIFHIVMALRNSGQEFLARMVAAEALSRT</sequence>
<dbReference type="PROSITE" id="PS51318">
    <property type="entry name" value="TAT"/>
    <property type="match status" value="1"/>
</dbReference>
<dbReference type="EMBL" id="CP060697">
    <property type="protein sequence ID" value="QNM82676.1"/>
    <property type="molecule type" value="Genomic_DNA"/>
</dbReference>
<accession>A0A7G9L227</accession>
<dbReference type="InterPro" id="IPR006311">
    <property type="entry name" value="TAT_signal"/>
</dbReference>
<feature type="region of interest" description="Disordered" evidence="1">
    <location>
        <begin position="27"/>
        <end position="62"/>
    </location>
</feature>
<evidence type="ECO:0000313" key="4">
    <source>
        <dbReference type="Proteomes" id="UP000515861"/>
    </source>
</evidence>
<protein>
    <submittedName>
        <fullName evidence="3">Uncharacterized protein</fullName>
    </submittedName>
</protein>
<dbReference type="Proteomes" id="UP000515861">
    <property type="component" value="Chromosome"/>
</dbReference>
<dbReference type="KEGG" id="ssau:H8M03_11860"/>
<keyword evidence="4" id="KW-1185">Reference proteome</keyword>
<feature type="chain" id="PRO_5029004622" evidence="2">
    <location>
        <begin position="24"/>
        <end position="589"/>
    </location>
</feature>
<feature type="compositionally biased region" description="Pro residues" evidence="1">
    <location>
        <begin position="40"/>
        <end position="54"/>
    </location>
</feature>
<organism evidence="3 4">
    <name type="scientific">Sphingomonas sabuli</name>
    <dbReference type="NCBI Taxonomy" id="2764186"/>
    <lineage>
        <taxon>Bacteria</taxon>
        <taxon>Pseudomonadati</taxon>
        <taxon>Pseudomonadota</taxon>
        <taxon>Alphaproteobacteria</taxon>
        <taxon>Sphingomonadales</taxon>
        <taxon>Sphingomonadaceae</taxon>
        <taxon>Sphingomonas</taxon>
    </lineage>
</organism>
<name>A0A7G9L227_9SPHN</name>
<proteinExistence type="predicted"/>
<keyword evidence="2" id="KW-0732">Signal</keyword>
<dbReference type="AlphaFoldDB" id="A0A7G9L227"/>
<feature type="signal peptide" evidence="2">
    <location>
        <begin position="1"/>
        <end position="23"/>
    </location>
</feature>
<feature type="compositionally biased region" description="Low complexity" evidence="1">
    <location>
        <begin position="27"/>
        <end position="39"/>
    </location>
</feature>
<evidence type="ECO:0000313" key="3">
    <source>
        <dbReference type="EMBL" id="QNM82676.1"/>
    </source>
</evidence>
<evidence type="ECO:0000256" key="1">
    <source>
        <dbReference type="SAM" id="MobiDB-lite"/>
    </source>
</evidence>
<gene>
    <name evidence="3" type="ORF">H8M03_11860</name>
</gene>
<dbReference type="RefSeq" id="WP_187479631.1">
    <property type="nucleotide sequence ID" value="NZ_CP060697.1"/>
</dbReference>